<keyword evidence="1" id="KW-0597">Phosphoprotein</keyword>
<dbReference type="Gene3D" id="3.40.50.2300">
    <property type="match status" value="1"/>
</dbReference>
<protein>
    <submittedName>
        <fullName evidence="4">DNA-binding response regulator</fullName>
    </submittedName>
</protein>
<keyword evidence="4" id="KW-0238">DNA-binding</keyword>
<evidence type="ECO:0000256" key="1">
    <source>
        <dbReference type="PROSITE-ProRule" id="PRU00169"/>
    </source>
</evidence>
<evidence type="ECO:0000259" key="2">
    <source>
        <dbReference type="PROSITE" id="PS50110"/>
    </source>
</evidence>
<dbReference type="PANTHER" id="PTHR37299">
    <property type="entry name" value="TRANSCRIPTIONAL REGULATOR-RELATED"/>
    <property type="match status" value="1"/>
</dbReference>
<dbReference type="GO" id="GO:0003677">
    <property type="term" value="F:DNA binding"/>
    <property type="evidence" value="ECO:0007669"/>
    <property type="project" value="UniProtKB-KW"/>
</dbReference>
<evidence type="ECO:0000313" key="4">
    <source>
        <dbReference type="EMBL" id="GGH00021.1"/>
    </source>
</evidence>
<dbReference type="SMART" id="SM00850">
    <property type="entry name" value="LytTR"/>
    <property type="match status" value="1"/>
</dbReference>
<feature type="modified residue" description="4-aspartylphosphate" evidence="1">
    <location>
        <position position="57"/>
    </location>
</feature>
<comment type="caution">
    <text evidence="4">The sequence shown here is derived from an EMBL/GenBank/DDBJ whole genome shotgun (WGS) entry which is preliminary data.</text>
</comment>
<feature type="domain" description="Response regulatory" evidence="2">
    <location>
        <begin position="6"/>
        <end position="119"/>
    </location>
</feature>
<evidence type="ECO:0000313" key="5">
    <source>
        <dbReference type="Proteomes" id="UP000660862"/>
    </source>
</evidence>
<dbReference type="Proteomes" id="UP000660862">
    <property type="component" value="Unassembled WGS sequence"/>
</dbReference>
<dbReference type="EMBL" id="BMER01000005">
    <property type="protein sequence ID" value="GGH00021.1"/>
    <property type="molecule type" value="Genomic_DNA"/>
</dbReference>
<name>A0A917I0W6_9SPHI</name>
<dbReference type="PANTHER" id="PTHR37299:SF1">
    <property type="entry name" value="STAGE 0 SPORULATION PROTEIN A HOMOLOG"/>
    <property type="match status" value="1"/>
</dbReference>
<dbReference type="InterPro" id="IPR001789">
    <property type="entry name" value="Sig_transdc_resp-reg_receiver"/>
</dbReference>
<feature type="domain" description="HTH LytTR-type" evidence="3">
    <location>
        <begin position="151"/>
        <end position="237"/>
    </location>
</feature>
<dbReference type="SMART" id="SM00448">
    <property type="entry name" value="REC"/>
    <property type="match status" value="1"/>
</dbReference>
<dbReference type="Gene3D" id="2.40.50.1020">
    <property type="entry name" value="LytTr DNA-binding domain"/>
    <property type="match status" value="1"/>
</dbReference>
<proteinExistence type="predicted"/>
<dbReference type="Pfam" id="PF04397">
    <property type="entry name" value="LytTR"/>
    <property type="match status" value="1"/>
</dbReference>
<dbReference type="PROSITE" id="PS50110">
    <property type="entry name" value="RESPONSE_REGULATORY"/>
    <property type="match status" value="1"/>
</dbReference>
<dbReference type="RefSeq" id="WP_188507862.1">
    <property type="nucleotide sequence ID" value="NZ_BMER01000005.1"/>
</dbReference>
<dbReference type="GO" id="GO:0000156">
    <property type="term" value="F:phosphorelay response regulator activity"/>
    <property type="evidence" value="ECO:0007669"/>
    <property type="project" value="InterPro"/>
</dbReference>
<dbReference type="SUPFAM" id="SSF52172">
    <property type="entry name" value="CheY-like"/>
    <property type="match status" value="1"/>
</dbReference>
<organism evidence="4 5">
    <name type="scientific">Parapedobacter pyrenivorans</name>
    <dbReference type="NCBI Taxonomy" id="1305674"/>
    <lineage>
        <taxon>Bacteria</taxon>
        <taxon>Pseudomonadati</taxon>
        <taxon>Bacteroidota</taxon>
        <taxon>Sphingobacteriia</taxon>
        <taxon>Sphingobacteriales</taxon>
        <taxon>Sphingobacteriaceae</taxon>
        <taxon>Parapedobacter</taxon>
    </lineage>
</organism>
<evidence type="ECO:0000259" key="3">
    <source>
        <dbReference type="PROSITE" id="PS50930"/>
    </source>
</evidence>
<reference evidence="4" key="1">
    <citation type="journal article" date="2014" name="Int. J. Syst. Evol. Microbiol.">
        <title>Complete genome sequence of Corynebacterium casei LMG S-19264T (=DSM 44701T), isolated from a smear-ripened cheese.</title>
        <authorList>
            <consortium name="US DOE Joint Genome Institute (JGI-PGF)"/>
            <person name="Walter F."/>
            <person name="Albersmeier A."/>
            <person name="Kalinowski J."/>
            <person name="Ruckert C."/>
        </authorList>
    </citation>
    <scope>NUCLEOTIDE SEQUENCE</scope>
    <source>
        <strain evidence="4">CGMCC 1.12195</strain>
    </source>
</reference>
<keyword evidence="5" id="KW-1185">Reference proteome</keyword>
<dbReference type="InterPro" id="IPR046947">
    <property type="entry name" value="LytR-like"/>
</dbReference>
<dbReference type="PROSITE" id="PS50930">
    <property type="entry name" value="HTH_LYTTR"/>
    <property type="match status" value="1"/>
</dbReference>
<dbReference type="InterPro" id="IPR007492">
    <property type="entry name" value="LytTR_DNA-bd_dom"/>
</dbReference>
<sequence length="244" mass="28156">MEPIIYYVIMEDDTKIHELLLLYFKELPNFECKGCFTSATETRDFLLENPVHLLIADIQLPDMNGMEMIESLPKKPLVVFMTGHNSKKTATKSHEFDAIHYLTKPFSFGDFKEAMKRTVDRMNGKPKTDHSLTEHITFGTGAIKERVLPIEIRFIEVRGNETTIHLGNDDKVSFRQTLKEVSDMLPKTYFLQVHKSYIISLWQLRRLGPDFVTFFGTDAVVPVSRAHRAELRARFRDDSQGTGQ</sequence>
<dbReference type="AlphaFoldDB" id="A0A917I0W6"/>
<reference evidence="4" key="2">
    <citation type="submission" date="2020-09" db="EMBL/GenBank/DDBJ databases">
        <authorList>
            <person name="Sun Q."/>
            <person name="Zhou Y."/>
        </authorList>
    </citation>
    <scope>NUCLEOTIDE SEQUENCE</scope>
    <source>
        <strain evidence="4">CGMCC 1.12195</strain>
    </source>
</reference>
<dbReference type="InterPro" id="IPR011006">
    <property type="entry name" value="CheY-like_superfamily"/>
</dbReference>
<dbReference type="Pfam" id="PF00072">
    <property type="entry name" value="Response_reg"/>
    <property type="match status" value="1"/>
</dbReference>
<gene>
    <name evidence="4" type="ORF">GCM10007415_39890</name>
</gene>
<accession>A0A917I0W6</accession>